<dbReference type="EMBL" id="SOCP01000015">
    <property type="protein sequence ID" value="TDV43650.1"/>
    <property type="molecule type" value="Genomic_DNA"/>
</dbReference>
<evidence type="ECO:0000256" key="1">
    <source>
        <dbReference type="ARBA" id="ARBA00004141"/>
    </source>
</evidence>
<reference evidence="10 11" key="1">
    <citation type="submission" date="2019-03" db="EMBL/GenBank/DDBJ databases">
        <title>Genomic Encyclopedia of Archaeal and Bacterial Type Strains, Phase II (KMG-II): from individual species to whole genera.</title>
        <authorList>
            <person name="Goeker M."/>
        </authorList>
    </citation>
    <scope>NUCLEOTIDE SEQUENCE [LARGE SCALE GENOMIC DNA]</scope>
    <source>
        <strain evidence="10 11">DSM 45499</strain>
    </source>
</reference>
<dbReference type="NCBIfam" id="NF038066">
    <property type="entry name" value="MptB"/>
    <property type="match status" value="1"/>
</dbReference>
<keyword evidence="2 10" id="KW-0328">Glycosyltransferase</keyword>
<feature type="transmembrane region" description="Helical" evidence="9">
    <location>
        <begin position="381"/>
        <end position="400"/>
    </location>
</feature>
<keyword evidence="6 9" id="KW-0472">Membrane</keyword>
<feature type="transmembrane region" description="Helical" evidence="9">
    <location>
        <begin position="420"/>
        <end position="446"/>
    </location>
</feature>
<keyword evidence="4 9" id="KW-0812">Transmembrane</keyword>
<feature type="region of interest" description="Disordered" evidence="8">
    <location>
        <begin position="1"/>
        <end position="30"/>
    </location>
</feature>
<feature type="compositionally biased region" description="Low complexity" evidence="8">
    <location>
        <begin position="20"/>
        <end position="30"/>
    </location>
</feature>
<feature type="transmembrane region" description="Helical" evidence="9">
    <location>
        <begin position="200"/>
        <end position="221"/>
    </location>
</feature>
<evidence type="ECO:0000313" key="11">
    <source>
        <dbReference type="Proteomes" id="UP000294927"/>
    </source>
</evidence>
<name>A0A4R7V415_9PSEU</name>
<feature type="transmembrane region" description="Helical" evidence="9">
    <location>
        <begin position="354"/>
        <end position="374"/>
    </location>
</feature>
<evidence type="ECO:0000256" key="3">
    <source>
        <dbReference type="ARBA" id="ARBA00022679"/>
    </source>
</evidence>
<dbReference type="Proteomes" id="UP000294927">
    <property type="component" value="Unassembled WGS sequence"/>
</dbReference>
<dbReference type="GO" id="GO:0016020">
    <property type="term" value="C:membrane"/>
    <property type="evidence" value="ECO:0007669"/>
    <property type="project" value="UniProtKB-SubCell"/>
</dbReference>
<evidence type="ECO:0000256" key="8">
    <source>
        <dbReference type="SAM" id="MobiDB-lite"/>
    </source>
</evidence>
<evidence type="ECO:0000256" key="7">
    <source>
        <dbReference type="ARBA" id="ARBA00043987"/>
    </source>
</evidence>
<proteinExistence type="inferred from homology"/>
<evidence type="ECO:0000256" key="4">
    <source>
        <dbReference type="ARBA" id="ARBA00022692"/>
    </source>
</evidence>
<protein>
    <submittedName>
        <fullName evidence="10">Alpha-1,6-mannosyltransferase</fullName>
    </submittedName>
</protein>
<evidence type="ECO:0000256" key="2">
    <source>
        <dbReference type="ARBA" id="ARBA00022676"/>
    </source>
</evidence>
<dbReference type="AlphaFoldDB" id="A0A4R7V415"/>
<keyword evidence="11" id="KW-1185">Reference proteome</keyword>
<dbReference type="GO" id="GO:0016757">
    <property type="term" value="F:glycosyltransferase activity"/>
    <property type="evidence" value="ECO:0007669"/>
    <property type="project" value="UniProtKB-KW"/>
</dbReference>
<comment type="caution">
    <text evidence="10">The sequence shown here is derived from an EMBL/GenBank/DDBJ whole genome shotgun (WGS) entry which is preliminary data.</text>
</comment>
<feature type="transmembrane region" description="Helical" evidence="9">
    <location>
        <begin position="476"/>
        <end position="496"/>
    </location>
</feature>
<dbReference type="Pfam" id="PF26314">
    <property type="entry name" value="MptA_B_family"/>
    <property type="match status" value="1"/>
</dbReference>
<comment type="subcellular location">
    <subcellularLocation>
        <location evidence="1">Membrane</location>
        <topology evidence="1">Multi-pass membrane protein</topology>
    </subcellularLocation>
</comment>
<feature type="transmembrane region" description="Helical" evidence="9">
    <location>
        <begin position="81"/>
        <end position="102"/>
    </location>
</feature>
<dbReference type="OrthoDB" id="5242303at2"/>
<evidence type="ECO:0000256" key="6">
    <source>
        <dbReference type="ARBA" id="ARBA00023136"/>
    </source>
</evidence>
<feature type="transmembrane region" description="Helical" evidence="9">
    <location>
        <begin position="277"/>
        <end position="304"/>
    </location>
</feature>
<evidence type="ECO:0000313" key="10">
    <source>
        <dbReference type="EMBL" id="TDV43650.1"/>
    </source>
</evidence>
<sequence length="519" mass="55219">MTTTTDAHGVPPAVSTVDNATSAPATPRRRAPAFPTRTVTLGTIGSLLILVSALGAGAILAEDPLIGRGPLSWIRYGHGRILATLVLYTGFALVVWAWVLLGRHVLAGRVGARPVLIAAACWTIPMLFSPPVFSRDAYLYIAYGTLPLHGYDPYSVGPGILDVDPVVDNVDSFWQATPAPYGPLFILLAKGVISITGTNMIGGVILMKLGLVVGVALMVWAMPGLVRHLGGKLPVALWLAVAGPMTVVHLVGGPHNDILMVGLLAVGTVMVLDRRHVLGLVVVTLAVAVKATAAVALPFLVWVWAGHLESTRWRNFARACACSVGIFVVTFAAATVVSGVNLGWISALDAPTAIVNWLSIPTGAGEILHGLVGIFADLPKVWFVTAVRIIGGALMLWILVRQWWLARDGGPDAIRRAAIALFAFAVLSPATLPWYLAWGFVIAAALRWERRQLAVLVTFAVFLVLTYTPAGDDLLYDWLFMAIAAGVSILAGLSLLRRDPLNLFPHHEPLLPGGPSVER</sequence>
<gene>
    <name evidence="10" type="ORF">CLV71_115112</name>
</gene>
<organism evidence="10 11">
    <name type="scientific">Actinophytocola oryzae</name>
    <dbReference type="NCBI Taxonomy" id="502181"/>
    <lineage>
        <taxon>Bacteria</taxon>
        <taxon>Bacillati</taxon>
        <taxon>Actinomycetota</taxon>
        <taxon>Actinomycetes</taxon>
        <taxon>Pseudonocardiales</taxon>
        <taxon>Pseudonocardiaceae</taxon>
    </lineage>
</organism>
<evidence type="ECO:0000256" key="9">
    <source>
        <dbReference type="SAM" id="Phobius"/>
    </source>
</evidence>
<evidence type="ECO:0000256" key="5">
    <source>
        <dbReference type="ARBA" id="ARBA00022989"/>
    </source>
</evidence>
<accession>A0A4R7V415</accession>
<dbReference type="InterPro" id="IPR049829">
    <property type="entry name" value="MptA/B-like"/>
</dbReference>
<dbReference type="RefSeq" id="WP_133906871.1">
    <property type="nucleotide sequence ID" value="NZ_SOCP01000015.1"/>
</dbReference>
<feature type="transmembrane region" description="Helical" evidence="9">
    <location>
        <begin position="114"/>
        <end position="133"/>
    </location>
</feature>
<feature type="transmembrane region" description="Helical" evidence="9">
    <location>
        <begin position="233"/>
        <end position="252"/>
    </location>
</feature>
<keyword evidence="3 10" id="KW-0808">Transferase</keyword>
<feature type="transmembrane region" description="Helical" evidence="9">
    <location>
        <begin position="453"/>
        <end position="470"/>
    </location>
</feature>
<comment type="similarity">
    <text evidence="7">Belongs to the MptA/B family.</text>
</comment>
<feature type="transmembrane region" description="Helical" evidence="9">
    <location>
        <begin position="316"/>
        <end position="342"/>
    </location>
</feature>
<keyword evidence="5 9" id="KW-1133">Transmembrane helix</keyword>
<feature type="transmembrane region" description="Helical" evidence="9">
    <location>
        <begin position="38"/>
        <end position="61"/>
    </location>
</feature>